<feature type="domain" description="VOC" evidence="2">
    <location>
        <begin position="3"/>
        <end position="125"/>
    </location>
</feature>
<evidence type="ECO:0000256" key="1">
    <source>
        <dbReference type="SAM" id="MobiDB-lite"/>
    </source>
</evidence>
<dbReference type="EMBL" id="ANMG01000050">
    <property type="protein sequence ID" value="EMD25189.1"/>
    <property type="molecule type" value="Genomic_DNA"/>
</dbReference>
<dbReference type="AlphaFoldDB" id="M2NS62"/>
<dbReference type="PATRIC" id="fig|1238180.3.peg.5113"/>
<dbReference type="Pfam" id="PF13669">
    <property type="entry name" value="Glyoxalase_4"/>
    <property type="match status" value="1"/>
</dbReference>
<reference evidence="3 4" key="1">
    <citation type="submission" date="2012-10" db="EMBL/GenBank/DDBJ databases">
        <title>Genome assembly of Amycolatopsis azurea DSM 43854.</title>
        <authorList>
            <person name="Khatri I."/>
            <person name="Kaur I."/>
            <person name="Subramanian S."/>
            <person name="Mayilraj S."/>
        </authorList>
    </citation>
    <scope>NUCLEOTIDE SEQUENCE [LARGE SCALE GENOMIC DNA]</scope>
    <source>
        <strain evidence="3 4">DSM 43854</strain>
    </source>
</reference>
<dbReference type="Proteomes" id="UP000014137">
    <property type="component" value="Unassembled WGS sequence"/>
</dbReference>
<protein>
    <recommendedName>
        <fullName evidence="2">VOC domain-containing protein</fullName>
    </recommendedName>
</protein>
<dbReference type="OrthoDB" id="5185674at2"/>
<proteinExistence type="predicted"/>
<sequence>MNSFYHLCFVVQDIELATEDLTRTLGVTWSPVRAGTLGDWDYSIVFSVEGPPFFEVIQGPVGSPWDATEGSRFDHIGYWSNDVMADKQRLADRGAQIEFDSCPYGRSFTYHRLDSIGARIELVDLAVQPGFRDTWAQDVAAMPPLDLDELNRLPGEVEPPGHGGGHRFRSGPPGQDPMTSA</sequence>
<evidence type="ECO:0000313" key="4">
    <source>
        <dbReference type="Proteomes" id="UP000014137"/>
    </source>
</evidence>
<dbReference type="RefSeq" id="WP_005161302.1">
    <property type="nucleotide sequence ID" value="NZ_ANMG01000050.1"/>
</dbReference>
<comment type="caution">
    <text evidence="3">The sequence shown here is derived from an EMBL/GenBank/DDBJ whole genome shotgun (WGS) entry which is preliminary data.</text>
</comment>
<dbReference type="Gene3D" id="3.10.180.10">
    <property type="entry name" value="2,3-Dihydroxybiphenyl 1,2-Dioxygenase, domain 1"/>
    <property type="match status" value="1"/>
</dbReference>
<evidence type="ECO:0000259" key="2">
    <source>
        <dbReference type="PROSITE" id="PS51819"/>
    </source>
</evidence>
<organism evidence="3 4">
    <name type="scientific">Amycolatopsis azurea DSM 43854</name>
    <dbReference type="NCBI Taxonomy" id="1238180"/>
    <lineage>
        <taxon>Bacteria</taxon>
        <taxon>Bacillati</taxon>
        <taxon>Actinomycetota</taxon>
        <taxon>Actinomycetes</taxon>
        <taxon>Pseudonocardiales</taxon>
        <taxon>Pseudonocardiaceae</taxon>
        <taxon>Amycolatopsis</taxon>
    </lineage>
</organism>
<name>M2NS62_9PSEU</name>
<accession>M2NS62</accession>
<dbReference type="InterPro" id="IPR037523">
    <property type="entry name" value="VOC_core"/>
</dbReference>
<evidence type="ECO:0000313" key="3">
    <source>
        <dbReference type="EMBL" id="EMD25189.1"/>
    </source>
</evidence>
<feature type="region of interest" description="Disordered" evidence="1">
    <location>
        <begin position="152"/>
        <end position="181"/>
    </location>
</feature>
<gene>
    <name evidence="3" type="ORF">C791_5198</name>
</gene>
<dbReference type="PROSITE" id="PS51819">
    <property type="entry name" value="VOC"/>
    <property type="match status" value="1"/>
</dbReference>
<dbReference type="InterPro" id="IPR029068">
    <property type="entry name" value="Glyas_Bleomycin-R_OHBP_Dase"/>
</dbReference>
<dbReference type="SUPFAM" id="SSF54593">
    <property type="entry name" value="Glyoxalase/Bleomycin resistance protein/Dihydroxybiphenyl dioxygenase"/>
    <property type="match status" value="1"/>
</dbReference>